<dbReference type="SUPFAM" id="SSF53335">
    <property type="entry name" value="S-adenosyl-L-methionine-dependent methyltransferases"/>
    <property type="match status" value="1"/>
</dbReference>
<comment type="caution">
    <text evidence="2">The sequence shown here is derived from an EMBL/GenBank/DDBJ whole genome shotgun (WGS) entry which is preliminary data.</text>
</comment>
<name>A0A8T4IQD3_9ACTN</name>
<dbReference type="Proteomes" id="UP000675554">
    <property type="component" value="Unassembled WGS sequence"/>
</dbReference>
<feature type="domain" description="Methyltransferase" evidence="1">
    <location>
        <begin position="51"/>
        <end position="140"/>
    </location>
</feature>
<keyword evidence="2" id="KW-0489">Methyltransferase</keyword>
<proteinExistence type="predicted"/>
<evidence type="ECO:0000259" key="1">
    <source>
        <dbReference type="Pfam" id="PF13649"/>
    </source>
</evidence>
<sequence length="237" mass="25385">MAVSSSFQSWEGFWRDAPGGRGEVLWDADPEFVAATHLPLFEPYFDDSLPVVDLGCGNGTQTRFLAQRYGRTLGADLSFAAILQARAGDPAGSAEYRQLDAGDVASLQVLHRELGDSNIYLRGVLHQAPPEDRADIARGIATLAGARGRVFDVEPAPTAKDVFATLMKRPEGPPAKLRAIFDHGITPAEAGDEEFERLLCEAGLTVLAAGELPLSTTVLAADGSRVELPSRWLVAGR</sequence>
<protein>
    <submittedName>
        <fullName evidence="2">Class I SAM-dependent methyltransferase</fullName>
    </submittedName>
</protein>
<evidence type="ECO:0000313" key="2">
    <source>
        <dbReference type="EMBL" id="MBR7672743.1"/>
    </source>
</evidence>
<reference evidence="2" key="1">
    <citation type="submission" date="2021-04" db="EMBL/GenBank/DDBJ databases">
        <title>Sequencing of actinobacteria type strains.</title>
        <authorList>
            <person name="Nguyen G.-S."/>
            <person name="Wentzel A."/>
        </authorList>
    </citation>
    <scope>NUCLEOTIDE SEQUENCE</scope>
    <source>
        <strain evidence="2">DSM 42095</strain>
    </source>
</reference>
<evidence type="ECO:0000313" key="3">
    <source>
        <dbReference type="Proteomes" id="UP000675554"/>
    </source>
</evidence>
<keyword evidence="3" id="KW-1185">Reference proteome</keyword>
<dbReference type="EMBL" id="JAGSMN010000131">
    <property type="protein sequence ID" value="MBR7672743.1"/>
    <property type="molecule type" value="Genomic_DNA"/>
</dbReference>
<dbReference type="GO" id="GO:0008168">
    <property type="term" value="F:methyltransferase activity"/>
    <property type="evidence" value="ECO:0007669"/>
    <property type="project" value="UniProtKB-KW"/>
</dbReference>
<accession>A0A8T4IQD3</accession>
<dbReference type="GO" id="GO:0032259">
    <property type="term" value="P:methylation"/>
    <property type="evidence" value="ECO:0007669"/>
    <property type="project" value="UniProtKB-KW"/>
</dbReference>
<dbReference type="AlphaFoldDB" id="A0A8T4IQD3"/>
<keyword evidence="2" id="KW-0808">Transferase</keyword>
<dbReference type="CDD" id="cd02440">
    <property type="entry name" value="AdoMet_MTases"/>
    <property type="match status" value="1"/>
</dbReference>
<dbReference type="InterPro" id="IPR041698">
    <property type="entry name" value="Methyltransf_25"/>
</dbReference>
<organism evidence="2 3">
    <name type="scientific">Streptomyces daliensis</name>
    <dbReference type="NCBI Taxonomy" id="299421"/>
    <lineage>
        <taxon>Bacteria</taxon>
        <taxon>Bacillati</taxon>
        <taxon>Actinomycetota</taxon>
        <taxon>Actinomycetes</taxon>
        <taxon>Kitasatosporales</taxon>
        <taxon>Streptomycetaceae</taxon>
        <taxon>Streptomyces</taxon>
    </lineage>
</organism>
<dbReference type="Gene3D" id="3.40.50.150">
    <property type="entry name" value="Vaccinia Virus protein VP39"/>
    <property type="match status" value="1"/>
</dbReference>
<dbReference type="Pfam" id="PF13649">
    <property type="entry name" value="Methyltransf_25"/>
    <property type="match status" value="1"/>
</dbReference>
<gene>
    <name evidence="2" type="ORF">KDA82_06855</name>
</gene>
<dbReference type="InterPro" id="IPR029063">
    <property type="entry name" value="SAM-dependent_MTases_sf"/>
</dbReference>